<dbReference type="GO" id="GO:0017147">
    <property type="term" value="F:Wnt-protein binding"/>
    <property type="evidence" value="ECO:0007669"/>
    <property type="project" value="TreeGrafter"/>
</dbReference>
<keyword evidence="7" id="KW-0106">Calcium</keyword>
<dbReference type="PROSITE" id="PS51120">
    <property type="entry name" value="LDLRB"/>
    <property type="match status" value="3"/>
</dbReference>
<evidence type="ECO:0000256" key="3">
    <source>
        <dbReference type="ARBA" id="ARBA00022530"/>
    </source>
</evidence>
<feature type="domain" description="EGF-like" evidence="14">
    <location>
        <begin position="590"/>
        <end position="630"/>
    </location>
</feature>
<reference evidence="18" key="1">
    <citation type="submission" date="2025-08" db="UniProtKB">
        <authorList>
            <consortium name="RefSeq"/>
        </authorList>
    </citation>
    <scope>IDENTIFICATION</scope>
</reference>
<dbReference type="PROSITE" id="PS50026">
    <property type="entry name" value="EGF_3"/>
    <property type="match status" value="9"/>
</dbReference>
<keyword evidence="3" id="KW-0272">Extracellular matrix</keyword>
<dbReference type="Proteomes" id="UP000079169">
    <property type="component" value="Unplaced"/>
</dbReference>
<dbReference type="SMART" id="SM00181">
    <property type="entry name" value="EGF"/>
    <property type="match status" value="12"/>
</dbReference>
<comment type="caution">
    <text evidence="12">Lacks conserved residue(s) required for the propagation of feature annotation.</text>
</comment>
<feature type="disulfide bond" evidence="12">
    <location>
        <begin position="819"/>
        <end position="836"/>
    </location>
</feature>
<feature type="domain" description="EGF-like" evidence="14">
    <location>
        <begin position="899"/>
        <end position="943"/>
    </location>
</feature>
<name>A0A3Q0J1D5_DIACI</name>
<feature type="repeat" description="LDL-receptor class B" evidence="13">
    <location>
        <begin position="1167"/>
        <end position="1212"/>
    </location>
</feature>
<feature type="disulfide bond" evidence="12">
    <location>
        <begin position="776"/>
        <end position="793"/>
    </location>
</feature>
<feature type="repeat" description="LDL-receptor class B" evidence="13">
    <location>
        <begin position="1080"/>
        <end position="1123"/>
    </location>
</feature>
<keyword evidence="4 12" id="KW-0245">EGF-like domain</keyword>
<evidence type="ECO:0000259" key="16">
    <source>
        <dbReference type="PROSITE" id="PS51220"/>
    </source>
</evidence>
<dbReference type="PROSITE" id="PS50993">
    <property type="entry name" value="NIDOGEN_G2"/>
    <property type="match status" value="1"/>
</dbReference>
<evidence type="ECO:0000256" key="13">
    <source>
        <dbReference type="PROSITE-ProRule" id="PRU00461"/>
    </source>
</evidence>
<dbReference type="CDD" id="cd00054">
    <property type="entry name" value="EGF_CA"/>
    <property type="match status" value="2"/>
</dbReference>
<proteinExistence type="predicted"/>
<dbReference type="RefSeq" id="XP_026680763.1">
    <property type="nucleotide sequence ID" value="XM_026824962.1"/>
</dbReference>
<dbReference type="STRING" id="121845.A0A3Q0J1D5"/>
<dbReference type="KEGG" id="dci:103511096"/>
<keyword evidence="10 12" id="KW-1015">Disulfide bond</keyword>
<dbReference type="PROSITE" id="PS01187">
    <property type="entry name" value="EGF_CA"/>
    <property type="match status" value="2"/>
</dbReference>
<sequence length="1301" mass="144559">MTLPLDYPAIAALYSNIDVKTAGKIYYRESEDPELLQRADEDVARNFPRLANPFKAKSVFIVTWVEVGYNGPKANKFNTFQIIVISDGEESFVEYLYAENGIQWLQVDPDQLSLSDAKAQAGLMQDDFVYSLPSSGTDQAFNLDKTSNTDSPGMWIFRVGNLANSGQVETPEPKTRITRESTCVEAAATCHSKADCSDEDTGYCCVCKPGYYGNGINCLLEGKPMRINGKLSVDINGIQDNNIPIQSYVDTSENNRHYTVLTNLPSNLGPSLQLASFWANSVGWLFSKSISAPNGYQISGGVFNYSAELIFSTGQRLHVQEEFFGHDVYDQLKMQGSIQGTAPSIAVGVSPVLEDLQQEFTHSSTDSEHIFQSQSSHTYRLDRNNPPEVTVSVIQTIQFNEGCYSQMKKLVNSRMKSSRNMILYEDHTRILRVASTNKISSLNLNDDPCKNFFCVANSSCIVEDDKPTCICNRGFQQLYSEDRLQDDFGCFDINECNAGTDLCHKNAMCFNEIGSYSCQCRPGFTGNGHQCTEITVPQTGPTSPCESDPRACNPPHSTCTNLTDYRTCNCDPGYQKDYLDDRRVAFVCTDVDECMNYPPICNNNADCINRPGTYQCQCKRGFSGDGFNCEEDSTNFSDNNCDTVRCQENAECIEDFTSGPHCNCIEGFISKGSICVSLDKITCDIAQDCSPDAQCILNEAVSNHFCVCNDGFEGDGYNCFAVEPGRNNESTAPKICIFQDCECPKGFVESGSICVKQDSDPSRSRGGVPCNTKTSCHPNAQCVYMSYAQEYLCQCNAGYDGNGAECTPVEESCFQVEICHPQATCRSDDQSSRTYCICNAGYTGNGTFCELIPNPSTYIIPCSEPDISHKECQKRDGVEETTIKPMHRISMVKVPIRFSLSECDTPCHPNAQCTSPDEFNESREQAKCICNFGYTGDGVTECNPESLGCNVVKNCHANAECVYNATSAGYRCQCAQGYVGNGVECHPLKSCLEDRSLCGKDASCVVASQGHFHCECNEGFTGNGITCKPVRKKESDFLLVNQGMFMLRVPYQPTRTDRGRPIINHPNQMLIGITVDCVEGQVYYSSVADKSSIKRAHLDGKNVEDVITTNIRSPEGLTFDWVNRVLYWTDSQMDTISMANLNDDQPKVIVSKDLVNPRGIVVHPYYRKLFWSDWNRSGPKIEWSNLDGTDREIFLKAADLKLPNSLAVDFRTDELCWVDADSKSLECMTIRNRVRRKVYSNCTYPFGLSITDEKYYWTDWKTNRIESANKEGERAPSIALDMMGTTYMYGIAAVPSSCPGM</sequence>
<dbReference type="Gene3D" id="2.40.155.10">
    <property type="entry name" value="Green fluorescent protein"/>
    <property type="match status" value="1"/>
</dbReference>
<organism evidence="17 18">
    <name type="scientific">Diaphorina citri</name>
    <name type="common">Asian citrus psyllid</name>
    <dbReference type="NCBI Taxonomy" id="121845"/>
    <lineage>
        <taxon>Eukaryota</taxon>
        <taxon>Metazoa</taxon>
        <taxon>Ecdysozoa</taxon>
        <taxon>Arthropoda</taxon>
        <taxon>Hexapoda</taxon>
        <taxon>Insecta</taxon>
        <taxon>Pterygota</taxon>
        <taxon>Neoptera</taxon>
        <taxon>Paraneoptera</taxon>
        <taxon>Hemiptera</taxon>
        <taxon>Sternorrhyncha</taxon>
        <taxon>Psylloidea</taxon>
        <taxon>Psyllidae</taxon>
        <taxon>Diaphorininae</taxon>
        <taxon>Diaphorina</taxon>
    </lineage>
</organism>
<dbReference type="Gene3D" id="2.10.25.10">
    <property type="entry name" value="Laminin"/>
    <property type="match status" value="9"/>
</dbReference>
<dbReference type="GO" id="GO:0005509">
    <property type="term" value="F:calcium ion binding"/>
    <property type="evidence" value="ECO:0007669"/>
    <property type="project" value="InterPro"/>
</dbReference>
<dbReference type="InterPro" id="IPR009017">
    <property type="entry name" value="GFP"/>
</dbReference>
<evidence type="ECO:0000256" key="10">
    <source>
        <dbReference type="ARBA" id="ARBA00023157"/>
    </source>
</evidence>
<evidence type="ECO:0000256" key="9">
    <source>
        <dbReference type="ARBA" id="ARBA00022889"/>
    </source>
</evidence>
<dbReference type="Pfam" id="PF06119">
    <property type="entry name" value="NIDO"/>
    <property type="match status" value="1"/>
</dbReference>
<feature type="domain" description="EGF-like" evidence="14">
    <location>
        <begin position="679"/>
        <end position="720"/>
    </location>
</feature>
<dbReference type="InterPro" id="IPR011042">
    <property type="entry name" value="6-blade_b-propeller_TolB-like"/>
</dbReference>
<keyword evidence="5" id="KW-0732">Signal</keyword>
<accession>A0A3Q0J1D5</accession>
<keyword evidence="11" id="KW-0325">Glycoprotein</keyword>
<keyword evidence="17" id="KW-1185">Reference proteome</keyword>
<dbReference type="InterPro" id="IPR003886">
    <property type="entry name" value="NIDO_dom"/>
</dbReference>
<keyword evidence="8" id="KW-0084">Basement membrane</keyword>
<dbReference type="GO" id="GO:0005886">
    <property type="term" value="C:plasma membrane"/>
    <property type="evidence" value="ECO:0007669"/>
    <property type="project" value="TreeGrafter"/>
</dbReference>
<dbReference type="PANTHER" id="PTHR46513:SF13">
    <property type="entry name" value="EGF-LIKE DOMAIN-CONTAINING PROTEIN"/>
    <property type="match status" value="1"/>
</dbReference>
<dbReference type="InterPro" id="IPR000152">
    <property type="entry name" value="EGF-type_Asp/Asn_hydroxyl_site"/>
</dbReference>
<dbReference type="SMART" id="SM00539">
    <property type="entry name" value="NIDO"/>
    <property type="match status" value="1"/>
</dbReference>
<dbReference type="PANTHER" id="PTHR46513">
    <property type="entry name" value="VITELLOGENIN RECEPTOR-LIKE PROTEIN-RELATED-RELATED"/>
    <property type="match status" value="1"/>
</dbReference>
<feature type="domain" description="EGF-like" evidence="14">
    <location>
        <begin position="945"/>
        <end position="986"/>
    </location>
</feature>
<keyword evidence="2" id="KW-0964">Secreted</keyword>
<feature type="domain" description="EGF-like" evidence="14">
    <location>
        <begin position="445"/>
        <end position="481"/>
    </location>
</feature>
<feature type="domain" description="Nidogen G2 beta-barrel" evidence="15">
    <location>
        <begin position="223"/>
        <end position="449"/>
    </location>
</feature>
<dbReference type="GO" id="GO:0007160">
    <property type="term" value="P:cell-matrix adhesion"/>
    <property type="evidence" value="ECO:0007669"/>
    <property type="project" value="InterPro"/>
</dbReference>
<evidence type="ECO:0000259" key="14">
    <source>
        <dbReference type="PROSITE" id="PS50026"/>
    </source>
</evidence>
<dbReference type="InterPro" id="IPR009030">
    <property type="entry name" value="Growth_fac_rcpt_cys_sf"/>
</dbReference>
<dbReference type="InterPro" id="IPR001881">
    <property type="entry name" value="EGF-like_Ca-bd_dom"/>
</dbReference>
<dbReference type="PaxDb" id="121845-A0A3Q0J1D5"/>
<dbReference type="SUPFAM" id="SSF54511">
    <property type="entry name" value="GFP-like"/>
    <property type="match status" value="1"/>
</dbReference>
<evidence type="ECO:0000259" key="15">
    <source>
        <dbReference type="PROSITE" id="PS50993"/>
    </source>
</evidence>
<dbReference type="SMART" id="SM00179">
    <property type="entry name" value="EGF_CA"/>
    <property type="match status" value="3"/>
</dbReference>
<dbReference type="SUPFAM" id="SSF57184">
    <property type="entry name" value="Growth factor receptor domain"/>
    <property type="match status" value="2"/>
</dbReference>
<evidence type="ECO:0000256" key="11">
    <source>
        <dbReference type="ARBA" id="ARBA00023180"/>
    </source>
</evidence>
<feature type="domain" description="EGF-like" evidence="14">
    <location>
        <begin position="987"/>
        <end position="1028"/>
    </location>
</feature>
<dbReference type="InterPro" id="IPR000033">
    <property type="entry name" value="LDLR_classB_rpt"/>
</dbReference>
<dbReference type="PROSITE" id="PS00010">
    <property type="entry name" value="ASX_HYDROXYL"/>
    <property type="match status" value="2"/>
</dbReference>
<dbReference type="FunFam" id="2.10.25.10:FF:000038">
    <property type="entry name" value="Fibrillin 2"/>
    <property type="match status" value="2"/>
</dbReference>
<keyword evidence="6" id="KW-0677">Repeat</keyword>
<evidence type="ECO:0000256" key="8">
    <source>
        <dbReference type="ARBA" id="ARBA00022869"/>
    </source>
</evidence>
<evidence type="ECO:0000256" key="7">
    <source>
        <dbReference type="ARBA" id="ARBA00022837"/>
    </source>
</evidence>
<dbReference type="FunFam" id="2.120.10.30:FF:000241">
    <property type="entry name" value="Low-density lipoprotein receptor-related protein 6"/>
    <property type="match status" value="1"/>
</dbReference>
<feature type="disulfide bond" evidence="12">
    <location>
        <begin position="903"/>
        <end position="913"/>
    </location>
</feature>
<evidence type="ECO:0000256" key="6">
    <source>
        <dbReference type="ARBA" id="ARBA00022737"/>
    </source>
</evidence>
<evidence type="ECO:0000313" key="18">
    <source>
        <dbReference type="RefSeq" id="XP_026680763.1"/>
    </source>
</evidence>
<comment type="subcellular location">
    <subcellularLocation>
        <location evidence="1">Secreted</location>
        <location evidence="1">Extracellular space</location>
        <location evidence="1">Extracellular matrix</location>
        <location evidence="1">Basement membrane</location>
    </subcellularLocation>
</comment>
<dbReference type="PROSITE" id="PS51220">
    <property type="entry name" value="NIDO"/>
    <property type="match status" value="1"/>
</dbReference>
<feature type="domain" description="EGF-like" evidence="14">
    <location>
        <begin position="809"/>
        <end position="850"/>
    </location>
</feature>
<dbReference type="GeneID" id="103511096"/>
<feature type="domain" description="NIDO" evidence="16">
    <location>
        <begin position="12"/>
        <end position="162"/>
    </location>
</feature>
<evidence type="ECO:0000256" key="4">
    <source>
        <dbReference type="ARBA" id="ARBA00022536"/>
    </source>
</evidence>
<feature type="disulfide bond" evidence="12">
    <location>
        <begin position="955"/>
        <end position="972"/>
    </location>
</feature>
<dbReference type="GO" id="GO:0005604">
    <property type="term" value="C:basement membrane"/>
    <property type="evidence" value="ECO:0007669"/>
    <property type="project" value="UniProtKB-SubCell"/>
</dbReference>
<feature type="repeat" description="LDL-receptor class B" evidence="13">
    <location>
        <begin position="1124"/>
        <end position="1166"/>
    </location>
</feature>
<dbReference type="SMART" id="SM00135">
    <property type="entry name" value="LY"/>
    <property type="match status" value="5"/>
</dbReference>
<evidence type="ECO:0000256" key="12">
    <source>
        <dbReference type="PROSITE-ProRule" id="PRU00076"/>
    </source>
</evidence>
<protein>
    <submittedName>
        <fullName evidence="18">Nidogen-2</fullName>
    </submittedName>
</protein>
<dbReference type="InterPro" id="IPR050778">
    <property type="entry name" value="Cueball_EGF_LRP_Nidogen"/>
</dbReference>
<gene>
    <name evidence="18" type="primary">LOC103511096</name>
</gene>
<feature type="domain" description="EGF-like" evidence="14">
    <location>
        <begin position="492"/>
        <end position="532"/>
    </location>
</feature>
<dbReference type="Pfam" id="PF07474">
    <property type="entry name" value="G2F"/>
    <property type="match status" value="1"/>
</dbReference>
<dbReference type="SUPFAM" id="SSF63825">
    <property type="entry name" value="YWTD domain"/>
    <property type="match status" value="1"/>
</dbReference>
<dbReference type="InterPro" id="IPR006605">
    <property type="entry name" value="G2_nidogen/fibulin_G2F"/>
</dbReference>
<keyword evidence="9" id="KW-0130">Cell adhesion</keyword>
<dbReference type="GO" id="GO:0060070">
    <property type="term" value="P:canonical Wnt signaling pathway"/>
    <property type="evidence" value="ECO:0007669"/>
    <property type="project" value="TreeGrafter"/>
</dbReference>
<feature type="domain" description="EGF-like" evidence="14">
    <location>
        <begin position="766"/>
        <end position="807"/>
    </location>
</feature>
<dbReference type="PROSITE" id="PS01186">
    <property type="entry name" value="EGF_2"/>
    <property type="match status" value="10"/>
</dbReference>
<dbReference type="Pfam" id="PF07645">
    <property type="entry name" value="EGF_CA"/>
    <property type="match status" value="2"/>
</dbReference>
<dbReference type="Pfam" id="PF00058">
    <property type="entry name" value="Ldl_recept_b"/>
    <property type="match status" value="2"/>
</dbReference>
<feature type="disulfide bond" evidence="12">
    <location>
        <begin position="689"/>
        <end position="706"/>
    </location>
</feature>
<dbReference type="Gene3D" id="2.120.10.30">
    <property type="entry name" value="TolB, C-terminal domain"/>
    <property type="match status" value="1"/>
</dbReference>
<evidence type="ECO:0000256" key="1">
    <source>
        <dbReference type="ARBA" id="ARBA00004302"/>
    </source>
</evidence>
<evidence type="ECO:0000313" key="17">
    <source>
        <dbReference type="Proteomes" id="UP000079169"/>
    </source>
</evidence>
<dbReference type="GO" id="GO:0042813">
    <property type="term" value="F:Wnt receptor activity"/>
    <property type="evidence" value="ECO:0007669"/>
    <property type="project" value="TreeGrafter"/>
</dbReference>
<evidence type="ECO:0000256" key="5">
    <source>
        <dbReference type="ARBA" id="ARBA00022729"/>
    </source>
</evidence>
<dbReference type="SMART" id="SM00682">
    <property type="entry name" value="G2F"/>
    <property type="match status" value="1"/>
</dbReference>
<dbReference type="InterPro" id="IPR018097">
    <property type="entry name" value="EGF_Ca-bd_CS"/>
</dbReference>
<dbReference type="InterPro" id="IPR000742">
    <property type="entry name" value="EGF"/>
</dbReference>
<evidence type="ECO:0000256" key="2">
    <source>
        <dbReference type="ARBA" id="ARBA00022525"/>
    </source>
</evidence>
<dbReference type="InterPro" id="IPR049883">
    <property type="entry name" value="NOTCH1_EGF-like"/>
</dbReference>